<dbReference type="AlphaFoldDB" id="A0A1F6G8T6"/>
<evidence type="ECO:0000256" key="2">
    <source>
        <dbReference type="ARBA" id="ARBA00022741"/>
    </source>
</evidence>
<feature type="domain" description="AAA+ ATPase" evidence="4">
    <location>
        <begin position="234"/>
        <end position="368"/>
    </location>
</feature>
<dbReference type="CDD" id="cd19481">
    <property type="entry name" value="RecA-like_protease"/>
    <property type="match status" value="1"/>
</dbReference>
<sequence length="443" mass="50000">MTDPNLLALESELTWFGAVLAARFGKSFPGEDETAPPEPLMIAPPEIDRGTVWGRLVFESNLAEPARLMLILALAPHLRPQILDPFFYKNQHTDRGFTEFGGLAAKAHGGFLPTLETALFLISGGDLGLRWAAQEVYFELCRRGLLELSSEAPSEPLGSRPLHLPKEVLMNLTLGGRQPMVRINPFARELTSQMNWEDLCLPHQVTEQLEEIKSWLVHGDTLLNNWELGKRVRPGYLALFCGPPGTGKSLTAGLIGKWAKKRVFRIDLSSLVSKYIGETEKNLEQIFNLAEHKNWVLFFDEADSMFAKRTQVSSSNDRYANQGTAYLLQKVEEQEGLVILSTNLRSNLDPAFLRRFHSIIEFPMPKKAERLRLWREGFGTQVKLEKSIDLEEMAEAWELSGGAIMNVVYYCCLQAMQKSNLTVNQEDLIKGIRRELRKEGKAS</sequence>
<evidence type="ECO:0000256" key="3">
    <source>
        <dbReference type="ARBA" id="ARBA00022840"/>
    </source>
</evidence>
<dbReference type="Proteomes" id="UP000178449">
    <property type="component" value="Unassembled WGS sequence"/>
</dbReference>
<protein>
    <recommendedName>
        <fullName evidence="4">AAA+ ATPase domain-containing protein</fullName>
    </recommendedName>
</protein>
<evidence type="ECO:0000256" key="1">
    <source>
        <dbReference type="ARBA" id="ARBA00006914"/>
    </source>
</evidence>
<comment type="caution">
    <text evidence="5">The sequence shown here is derived from an EMBL/GenBank/DDBJ whole genome shotgun (WGS) entry which is preliminary data.</text>
</comment>
<reference evidence="5 6" key="1">
    <citation type="journal article" date="2016" name="Nat. Commun.">
        <title>Thousands of microbial genomes shed light on interconnected biogeochemical processes in an aquifer system.</title>
        <authorList>
            <person name="Anantharaman K."/>
            <person name="Brown C.T."/>
            <person name="Hug L.A."/>
            <person name="Sharon I."/>
            <person name="Castelle C.J."/>
            <person name="Probst A.J."/>
            <person name="Thomas B.C."/>
            <person name="Singh A."/>
            <person name="Wilkins M.J."/>
            <person name="Karaoz U."/>
            <person name="Brodie E.L."/>
            <person name="Williams K.H."/>
            <person name="Hubbard S.S."/>
            <person name="Banfield J.F."/>
        </authorList>
    </citation>
    <scope>NUCLEOTIDE SEQUENCE [LARGE SCALE GENOMIC DNA]</scope>
</reference>
<dbReference type="InterPro" id="IPR003959">
    <property type="entry name" value="ATPase_AAA_core"/>
</dbReference>
<dbReference type="STRING" id="1817772.A2527_00880"/>
<dbReference type="Gene3D" id="3.40.50.300">
    <property type="entry name" value="P-loop containing nucleotide triphosphate hydrolases"/>
    <property type="match status" value="1"/>
</dbReference>
<dbReference type="GO" id="GO:0016887">
    <property type="term" value="F:ATP hydrolysis activity"/>
    <property type="evidence" value="ECO:0007669"/>
    <property type="project" value="InterPro"/>
</dbReference>
<accession>A0A1F6G8T6</accession>
<keyword evidence="2" id="KW-0547">Nucleotide-binding</keyword>
<name>A0A1F6G8T6_9PROT</name>
<dbReference type="Pfam" id="PF00004">
    <property type="entry name" value="AAA"/>
    <property type="match status" value="1"/>
</dbReference>
<dbReference type="SUPFAM" id="SSF52540">
    <property type="entry name" value="P-loop containing nucleoside triphosphate hydrolases"/>
    <property type="match status" value="1"/>
</dbReference>
<keyword evidence="3" id="KW-0067">ATP-binding</keyword>
<comment type="similarity">
    <text evidence="1">Belongs to the AAA ATPase family.</text>
</comment>
<dbReference type="InterPro" id="IPR050221">
    <property type="entry name" value="26S_Proteasome_ATPase"/>
</dbReference>
<evidence type="ECO:0000313" key="6">
    <source>
        <dbReference type="Proteomes" id="UP000178449"/>
    </source>
</evidence>
<dbReference type="EMBL" id="MFNE01000037">
    <property type="protein sequence ID" value="OGG94537.1"/>
    <property type="molecule type" value="Genomic_DNA"/>
</dbReference>
<proteinExistence type="inferred from homology"/>
<dbReference type="GO" id="GO:0005524">
    <property type="term" value="F:ATP binding"/>
    <property type="evidence" value="ECO:0007669"/>
    <property type="project" value="UniProtKB-KW"/>
</dbReference>
<evidence type="ECO:0000313" key="5">
    <source>
        <dbReference type="EMBL" id="OGG94537.1"/>
    </source>
</evidence>
<dbReference type="InterPro" id="IPR003593">
    <property type="entry name" value="AAA+_ATPase"/>
</dbReference>
<dbReference type="InterPro" id="IPR027417">
    <property type="entry name" value="P-loop_NTPase"/>
</dbReference>
<organism evidence="5 6">
    <name type="scientific">Candidatus Lambdaproteobacteria bacterium RIFOXYD2_FULL_50_16</name>
    <dbReference type="NCBI Taxonomy" id="1817772"/>
    <lineage>
        <taxon>Bacteria</taxon>
        <taxon>Pseudomonadati</taxon>
        <taxon>Pseudomonadota</taxon>
        <taxon>Candidatus Lambdaproteobacteria</taxon>
    </lineage>
</organism>
<dbReference type="SMART" id="SM00382">
    <property type="entry name" value="AAA"/>
    <property type="match status" value="1"/>
</dbReference>
<dbReference type="PANTHER" id="PTHR23073">
    <property type="entry name" value="26S PROTEASOME REGULATORY SUBUNIT"/>
    <property type="match status" value="1"/>
</dbReference>
<gene>
    <name evidence="5" type="ORF">A2527_00880</name>
</gene>
<evidence type="ECO:0000259" key="4">
    <source>
        <dbReference type="SMART" id="SM00382"/>
    </source>
</evidence>